<dbReference type="EMBL" id="OOIL02006874">
    <property type="protein sequence ID" value="VFR03409.1"/>
    <property type="molecule type" value="Genomic_DNA"/>
</dbReference>
<proteinExistence type="predicted"/>
<evidence type="ECO:0000313" key="2">
    <source>
        <dbReference type="EMBL" id="VFR03409.1"/>
    </source>
</evidence>
<feature type="region of interest" description="Disordered" evidence="1">
    <location>
        <begin position="1591"/>
        <end position="1729"/>
    </location>
</feature>
<evidence type="ECO:0000256" key="1">
    <source>
        <dbReference type="SAM" id="MobiDB-lite"/>
    </source>
</evidence>
<feature type="region of interest" description="Disordered" evidence="1">
    <location>
        <begin position="1029"/>
        <end position="1069"/>
    </location>
</feature>
<protein>
    <recommendedName>
        <fullName evidence="4">Inner centromere protein ARK-binding domain-containing protein</fullName>
    </recommendedName>
</protein>
<gene>
    <name evidence="2" type="ORF">CCAM_LOCUS45184</name>
</gene>
<feature type="compositionally biased region" description="Basic and acidic residues" evidence="1">
    <location>
        <begin position="266"/>
        <end position="289"/>
    </location>
</feature>
<feature type="compositionally biased region" description="Basic and acidic residues" evidence="1">
    <location>
        <begin position="669"/>
        <end position="682"/>
    </location>
</feature>
<feature type="region of interest" description="Disordered" evidence="1">
    <location>
        <begin position="171"/>
        <end position="212"/>
    </location>
</feature>
<dbReference type="OrthoDB" id="681218at2759"/>
<organism evidence="2 3">
    <name type="scientific">Cuscuta campestris</name>
    <dbReference type="NCBI Taxonomy" id="132261"/>
    <lineage>
        <taxon>Eukaryota</taxon>
        <taxon>Viridiplantae</taxon>
        <taxon>Streptophyta</taxon>
        <taxon>Embryophyta</taxon>
        <taxon>Tracheophyta</taxon>
        <taxon>Spermatophyta</taxon>
        <taxon>Magnoliopsida</taxon>
        <taxon>eudicotyledons</taxon>
        <taxon>Gunneridae</taxon>
        <taxon>Pentapetalae</taxon>
        <taxon>asterids</taxon>
        <taxon>lamiids</taxon>
        <taxon>Solanales</taxon>
        <taxon>Convolvulaceae</taxon>
        <taxon>Cuscuteae</taxon>
        <taxon>Cuscuta</taxon>
        <taxon>Cuscuta subgen. Grammica</taxon>
        <taxon>Cuscuta sect. Cleistogrammica</taxon>
    </lineage>
</organism>
<reference evidence="2 3" key="1">
    <citation type="submission" date="2018-04" db="EMBL/GenBank/DDBJ databases">
        <authorList>
            <person name="Vogel A."/>
        </authorList>
    </citation>
    <scope>NUCLEOTIDE SEQUENCE [LARGE SCALE GENOMIC DNA]</scope>
</reference>
<feature type="compositionally biased region" description="Basic and acidic residues" evidence="1">
    <location>
        <begin position="724"/>
        <end position="735"/>
    </location>
</feature>
<evidence type="ECO:0000313" key="3">
    <source>
        <dbReference type="Proteomes" id="UP000595140"/>
    </source>
</evidence>
<feature type="compositionally biased region" description="Low complexity" evidence="1">
    <location>
        <begin position="1712"/>
        <end position="1724"/>
    </location>
</feature>
<feature type="compositionally biased region" description="Basic and acidic residues" evidence="1">
    <location>
        <begin position="1591"/>
        <end position="1636"/>
    </location>
</feature>
<name>A0A484NSG7_9ASTE</name>
<keyword evidence="3" id="KW-1185">Reference proteome</keyword>
<feature type="region of interest" description="Disordered" evidence="1">
    <location>
        <begin position="724"/>
        <end position="799"/>
    </location>
</feature>
<dbReference type="InterPro" id="IPR050875">
    <property type="entry name" value="Troponin_I"/>
</dbReference>
<dbReference type="Proteomes" id="UP000595140">
    <property type="component" value="Unassembled WGS sequence"/>
</dbReference>
<feature type="compositionally biased region" description="Basic and acidic residues" evidence="1">
    <location>
        <begin position="1643"/>
        <end position="1706"/>
    </location>
</feature>
<feature type="compositionally biased region" description="Polar residues" evidence="1">
    <location>
        <begin position="1029"/>
        <end position="1041"/>
    </location>
</feature>
<dbReference type="PANTHER" id="PTHR13738:SF1">
    <property type="entry name" value="TROPONIN I"/>
    <property type="match status" value="1"/>
</dbReference>
<evidence type="ECO:0008006" key="4">
    <source>
        <dbReference type="Google" id="ProtNLM"/>
    </source>
</evidence>
<feature type="region of interest" description="Disordered" evidence="1">
    <location>
        <begin position="245"/>
        <end position="295"/>
    </location>
</feature>
<accession>A0A484NSG7</accession>
<sequence length="1819" mass="203016">MTTAEKLLVQLFERRDWIIDQARQQAELYDHHIASKLLVHGITPPCWLGNPNPSSHSTQWNKEELISELLIPHTQRPVHYQTAHYSHNTKPVVRDYPEVWNGFCAETHASNIDVDVGEGPSMVDGCLEIDVENNLDVVSELDCSVSSPVDHGNARISNVYSVPDQSLARIQRSKSRQKALELRNSAKSVAKNHPRNEERNDGSTGGTRMPSLESECVDHFNEAPKSPEPSAVSCHIYENGEMNTEYSQGLGDGSDLHAVQNTRSDNSADRHIHKESPTKELKASERESNSHLGSNINSRSFKIFGDIKSKGGDSQSVETGKDIDVGRTTKSWTSSIRCRFRETCDDNSQVEKLVMDKQLDKSITPKGSAKQASCACDPVTLYPFADVIAQENDAAEIGSLDDLSQQPCCARKPLKLVDPSNLSKEYFADKDETLEDGLPQNDEATKFSRGLFGRSNCSSKQNECVNRASNPNIDSSFSGMDRGILSVPSDIVQENDNCNKFSAGAYISDGALHKRRRSEDSCYYKLESVPANNSSASGLKNTQFILFAAEKFVSAGNELENSLGCQVIHNIHCKTNQKEIGDTIVENKLETDKVVEDHSSSYKLDNLDSDIRKDLECLAEKPPSDCFMRVKPKQLDFDHTEGSNVTLLTVERKRTEKSAEGFNTSQSSSDKDSTDNKIEPTEKVSLVEPKVHSELREDWRNSVEFNVSGDFQFEVARDESTTKKHLDLKNMKNDSKPAYTEKSPCTNQEDVMLPKAGDTPDLDLSNLNASREQDHRSSPHQQAEGGECRSEGKDGSAACSYASRHKHSLPTDLSSFTIEAVDGSQNPLVEEVVYEYSTKADINHKSFSDKSIRSLAKCPGVAAIIHFPKAKEHQDGIECGCEGKDGSPTSSHKHSVPTNFSRFLEGAKGDSQSSLPEKVVYGLSAEHVANNRSFSDKLTGRSPHLERGGSSCWASSAGVGVKISDPEARKLRDANNTHLSPETSCKSFEVKRRKTEDQHVDCCIASSMEEMQKLYKDLKDVRCSSVSNLGNKSPQLTTKSNVKNDEGIGSPPEDQRDKDGLDFLETNNNHENLPAVTAKSSEVILRTRFVAEATEDVTGGCLAETITTLYANSITPNVEIGRDEHILNLEYMGYQLNPEKSVYTETHPLERKSVPEEDPLFPQCSVPSPQGKNSGLFYDDQAMSAELASGGRFLSEVKPILDSSIELENVEDLDIKNADKTMPVFEGFIINSQAEIREWDVDGNLVNIDKLGLPRSTIARASILEHICKSASACTHLSDLSSSLESQRYHHLFQTLPNGLLEQTDVPDIQFVDEDYYKQSSASLTDVNKGNSSLEAMPSEYVPCSGSRFGLTSVKQYTSPVGKIWESFSTRKGSSGKSRSSNPELTCFTIEEDRCISDGNEIADEHGDEVQEENEMLVENNLKRKHDTSVALANLKPPASISRWREFVSRGSVDSTNEEASCIRTRSKVKRKLGNSYSNKGEGKENLLMSKSAIGTEMAKVALTNRYSRPKLSSKASLRNEPRKLSEKELKRNNIVSNVTSFIPLVKQKQAAEVCTGKRDIKVKALEAAEAVKRLEAKRENERKARKEAMKLERAKMEQENAKQAELEKRKKEERMRKDADMAARKRRREEEERKEKERKKKRIDETHRQKKQEDKLHSQKVDKEKLRLDIDGEMMSKKETEMESKNHQAVGKERGDDITCKRLEGEPQDISSSKQCTASSQSCDNKQGVCTPKSSICKGNFIREKSYEISPYQCSDDEEEEEVDDLHTKKFVPEWASKSSVAMALPLQLDLDFSFIFHLDRSYSMDEILLSRKVQKKQ</sequence>
<dbReference type="PANTHER" id="PTHR13738">
    <property type="entry name" value="TROPONIN I"/>
    <property type="match status" value="1"/>
</dbReference>
<feature type="region of interest" description="Disordered" evidence="1">
    <location>
        <begin position="651"/>
        <end position="684"/>
    </location>
</feature>